<protein>
    <recommendedName>
        <fullName evidence="2">non-specific serine/threonine protein kinase</fullName>
        <ecNumber evidence="2">2.7.11.1</ecNumber>
    </recommendedName>
</protein>
<evidence type="ECO:0000256" key="4">
    <source>
        <dbReference type="ARBA" id="ARBA00022679"/>
    </source>
</evidence>
<organism evidence="12 13">
    <name type="scientific">Rhodamnia argentea</name>
    <dbReference type="NCBI Taxonomy" id="178133"/>
    <lineage>
        <taxon>Eukaryota</taxon>
        <taxon>Viridiplantae</taxon>
        <taxon>Streptophyta</taxon>
        <taxon>Embryophyta</taxon>
        <taxon>Tracheophyta</taxon>
        <taxon>Spermatophyta</taxon>
        <taxon>Magnoliopsida</taxon>
        <taxon>eudicotyledons</taxon>
        <taxon>Gunneridae</taxon>
        <taxon>Pentapetalae</taxon>
        <taxon>rosids</taxon>
        <taxon>malvids</taxon>
        <taxon>Myrtales</taxon>
        <taxon>Myrtaceae</taxon>
        <taxon>Myrtoideae</taxon>
        <taxon>Myrteae</taxon>
        <taxon>Australasian group</taxon>
        <taxon>Rhodamnia</taxon>
    </lineage>
</organism>
<dbReference type="InterPro" id="IPR000719">
    <property type="entry name" value="Prot_kinase_dom"/>
</dbReference>
<reference evidence="13" key="1">
    <citation type="submission" date="2025-08" db="UniProtKB">
        <authorList>
            <consortium name="RefSeq"/>
        </authorList>
    </citation>
    <scope>IDENTIFICATION</scope>
    <source>
        <tissue evidence="13">Leaf</tissue>
    </source>
</reference>
<dbReference type="PANTHER" id="PTHR48006:SF102">
    <property type="entry name" value="LEUCINE-RICH REPEAT-CONTAINING PROTEIN DDB_G0281931-RELATED"/>
    <property type="match status" value="1"/>
</dbReference>
<comment type="catalytic activity">
    <reaction evidence="9">
        <text>L-seryl-[protein] + ATP = O-phospho-L-seryl-[protein] + ADP + H(+)</text>
        <dbReference type="Rhea" id="RHEA:17989"/>
        <dbReference type="Rhea" id="RHEA-COMP:9863"/>
        <dbReference type="Rhea" id="RHEA-COMP:11604"/>
        <dbReference type="ChEBI" id="CHEBI:15378"/>
        <dbReference type="ChEBI" id="CHEBI:29999"/>
        <dbReference type="ChEBI" id="CHEBI:30616"/>
        <dbReference type="ChEBI" id="CHEBI:83421"/>
        <dbReference type="ChEBI" id="CHEBI:456216"/>
        <dbReference type="EC" id="2.7.11.1"/>
    </reaction>
</comment>
<feature type="domain" description="Protein kinase" evidence="11">
    <location>
        <begin position="36"/>
        <end position="301"/>
    </location>
</feature>
<evidence type="ECO:0000256" key="7">
    <source>
        <dbReference type="ARBA" id="ARBA00022840"/>
    </source>
</evidence>
<dbReference type="RefSeq" id="XP_030526021.1">
    <property type="nucleotide sequence ID" value="XM_030670161.1"/>
</dbReference>
<dbReference type="PANTHER" id="PTHR48006">
    <property type="entry name" value="LEUCINE-RICH REPEAT-CONTAINING PROTEIN DDB_G0281931-RELATED"/>
    <property type="match status" value="1"/>
</dbReference>
<keyword evidence="12" id="KW-1185">Reference proteome</keyword>
<dbReference type="Gene3D" id="3.30.200.20">
    <property type="entry name" value="Phosphorylase Kinase, domain 1"/>
    <property type="match status" value="1"/>
</dbReference>
<evidence type="ECO:0000313" key="12">
    <source>
        <dbReference type="Proteomes" id="UP000827889"/>
    </source>
</evidence>
<evidence type="ECO:0000256" key="9">
    <source>
        <dbReference type="ARBA" id="ARBA00048679"/>
    </source>
</evidence>
<accession>A0A8B8NU13</accession>
<keyword evidence="7" id="KW-0067">ATP-binding</keyword>
<evidence type="ECO:0000259" key="11">
    <source>
        <dbReference type="PROSITE" id="PS50011"/>
    </source>
</evidence>
<evidence type="ECO:0000256" key="5">
    <source>
        <dbReference type="ARBA" id="ARBA00022741"/>
    </source>
</evidence>
<evidence type="ECO:0000256" key="6">
    <source>
        <dbReference type="ARBA" id="ARBA00022777"/>
    </source>
</evidence>
<dbReference type="EC" id="2.7.11.1" evidence="2"/>
<proteinExistence type="predicted"/>
<keyword evidence="5" id="KW-0547">Nucleotide-binding</keyword>
<evidence type="ECO:0000256" key="3">
    <source>
        <dbReference type="ARBA" id="ARBA00022527"/>
    </source>
</evidence>
<dbReference type="SMART" id="SM00220">
    <property type="entry name" value="S_TKc"/>
    <property type="match status" value="1"/>
</dbReference>
<keyword evidence="3" id="KW-0723">Serine/threonine-protein kinase</keyword>
<dbReference type="GeneID" id="115737809"/>
<dbReference type="GO" id="GO:0005524">
    <property type="term" value="F:ATP binding"/>
    <property type="evidence" value="ECO:0007669"/>
    <property type="project" value="UniProtKB-KW"/>
</dbReference>
<evidence type="ECO:0000256" key="10">
    <source>
        <dbReference type="SAM" id="MobiDB-lite"/>
    </source>
</evidence>
<comment type="subcellular location">
    <subcellularLocation>
        <location evidence="1">Membrane</location>
        <topology evidence="1">Single-pass type I membrane protein</topology>
    </subcellularLocation>
</comment>
<dbReference type="GO" id="GO:0004674">
    <property type="term" value="F:protein serine/threonine kinase activity"/>
    <property type="evidence" value="ECO:0007669"/>
    <property type="project" value="UniProtKB-KW"/>
</dbReference>
<dbReference type="Pfam" id="PF07714">
    <property type="entry name" value="PK_Tyr_Ser-Thr"/>
    <property type="match status" value="1"/>
</dbReference>
<evidence type="ECO:0000256" key="8">
    <source>
        <dbReference type="ARBA" id="ARBA00047899"/>
    </source>
</evidence>
<keyword evidence="4" id="KW-0808">Transferase</keyword>
<dbReference type="InterPro" id="IPR011009">
    <property type="entry name" value="Kinase-like_dom_sf"/>
</dbReference>
<feature type="region of interest" description="Disordered" evidence="10">
    <location>
        <begin position="302"/>
        <end position="335"/>
    </location>
</feature>
<evidence type="ECO:0000256" key="2">
    <source>
        <dbReference type="ARBA" id="ARBA00012513"/>
    </source>
</evidence>
<gene>
    <name evidence="13" type="primary">LOC115737809</name>
</gene>
<dbReference type="Proteomes" id="UP000827889">
    <property type="component" value="Chromosome 7"/>
</dbReference>
<dbReference type="KEGG" id="rarg:115737809"/>
<dbReference type="SUPFAM" id="SSF56112">
    <property type="entry name" value="Protein kinase-like (PK-like)"/>
    <property type="match status" value="1"/>
</dbReference>
<dbReference type="OrthoDB" id="1538761at2759"/>
<dbReference type="PROSITE" id="PS50011">
    <property type="entry name" value="PROTEIN_KINASE_DOM"/>
    <property type="match status" value="1"/>
</dbReference>
<dbReference type="AlphaFoldDB" id="A0A8B8NU13"/>
<comment type="catalytic activity">
    <reaction evidence="8">
        <text>L-threonyl-[protein] + ATP = O-phospho-L-threonyl-[protein] + ADP + H(+)</text>
        <dbReference type="Rhea" id="RHEA:46608"/>
        <dbReference type="Rhea" id="RHEA-COMP:11060"/>
        <dbReference type="Rhea" id="RHEA-COMP:11605"/>
        <dbReference type="ChEBI" id="CHEBI:15378"/>
        <dbReference type="ChEBI" id="CHEBI:30013"/>
        <dbReference type="ChEBI" id="CHEBI:30616"/>
        <dbReference type="ChEBI" id="CHEBI:61977"/>
        <dbReference type="ChEBI" id="CHEBI:456216"/>
        <dbReference type="EC" id="2.7.11.1"/>
    </reaction>
</comment>
<evidence type="ECO:0000313" key="13">
    <source>
        <dbReference type="RefSeq" id="XP_030526021.1"/>
    </source>
</evidence>
<name>A0A8B8NU13_9MYRT</name>
<dbReference type="InterPro" id="IPR051824">
    <property type="entry name" value="LRR_Rcpt-Like_S/T_Kinase"/>
</dbReference>
<dbReference type="FunFam" id="3.30.200.20:FF:000015">
    <property type="entry name" value="Somatic embryogenesis receptor kinase 1"/>
    <property type="match status" value="1"/>
</dbReference>
<dbReference type="Gene3D" id="1.10.510.10">
    <property type="entry name" value="Transferase(Phosphotransferase) domain 1"/>
    <property type="match status" value="1"/>
</dbReference>
<evidence type="ECO:0000256" key="1">
    <source>
        <dbReference type="ARBA" id="ARBA00004479"/>
    </source>
</evidence>
<dbReference type="InterPro" id="IPR001245">
    <property type="entry name" value="Ser-Thr/Tyr_kinase_cat_dom"/>
</dbReference>
<sequence>MVFNLRTFSFSESSEDDRAHPRSFSLKELRAATQNFSRHNFFAEGGFGAVYWGRLADGSLMAVKRATALDQEREEAFKREVQAASSVRTRSNVLRLSGFCRTKKELILVYPLMIHYSLAHCGRERPDWSPRPLDWTTRKRIALGAARGLMHQLHNQSNVRTTPLRFCLSSMLLAFRFKAEMGGFYRVDIVHESKSEKGIIEWRTLKDDVFAFGKTLLHLICGRKSTEFGLLADEIISLGKWISQMMNENKLERVIDPSLWGHYVEEEAKQLVQLALLCVDTNPSVRRDLSRVIRMLGNQLLRQEQDPSSRHSQSRNSDSTTYYSFPPSPSSGIAL</sequence>
<dbReference type="GO" id="GO:0016020">
    <property type="term" value="C:membrane"/>
    <property type="evidence" value="ECO:0007669"/>
    <property type="project" value="UniProtKB-SubCell"/>
</dbReference>
<feature type="compositionally biased region" description="Low complexity" evidence="10">
    <location>
        <begin position="310"/>
        <end position="325"/>
    </location>
</feature>
<keyword evidence="6" id="KW-0418">Kinase</keyword>